<dbReference type="SUPFAM" id="SSF55136">
    <property type="entry name" value="Probable bacterial effector-binding domain"/>
    <property type="match status" value="1"/>
</dbReference>
<dbReference type="InterPro" id="IPR010499">
    <property type="entry name" value="AraC_E-bd"/>
</dbReference>
<dbReference type="Gene3D" id="1.10.10.60">
    <property type="entry name" value="Homeodomain-like"/>
    <property type="match status" value="2"/>
</dbReference>
<name>A0A926DP91_9FIRM</name>
<keyword evidence="1" id="KW-0805">Transcription regulation</keyword>
<sequence length="287" mass="33066">MMNQNLHKFHEIIEYIEQHLLSDINAAALARMANLSVYEFRRVFSFLAGVPIGEYIRKRRLSQAAEELQAEGVSITDAALKYGYHSPSSFTRAFKEFHGFAPENIKRNENNLKMFTRLELSLCMTGGTNLSYRAVHDDEFCVCGVVGESDLSDSECCEHVWNKFYESEHADSILKQSGEKLYAVYQNGKKSVTCHIGARSAIGGQFNFVQIPAGLWLCFDVFGSEDAKINAFYHNILFEFFKSSRYKRDEKVPNLEIFPVNMEEDNFKWEIRIPVKLEDKVKEYEND</sequence>
<dbReference type="PROSITE" id="PS00041">
    <property type="entry name" value="HTH_ARAC_FAMILY_1"/>
    <property type="match status" value="1"/>
</dbReference>
<organism evidence="5 6">
    <name type="scientific">Congzhengia minquanensis</name>
    <dbReference type="NCBI Taxonomy" id="2763657"/>
    <lineage>
        <taxon>Bacteria</taxon>
        <taxon>Bacillati</taxon>
        <taxon>Bacillota</taxon>
        <taxon>Clostridia</taxon>
        <taxon>Eubacteriales</taxon>
        <taxon>Oscillospiraceae</taxon>
        <taxon>Congzhengia</taxon>
    </lineage>
</organism>
<dbReference type="SMART" id="SM00342">
    <property type="entry name" value="HTH_ARAC"/>
    <property type="match status" value="1"/>
</dbReference>
<dbReference type="EMBL" id="JACRSU010000004">
    <property type="protein sequence ID" value="MBC8541496.1"/>
    <property type="molecule type" value="Genomic_DNA"/>
</dbReference>
<keyword evidence="2" id="KW-0238">DNA-binding</keyword>
<dbReference type="PANTHER" id="PTHR47504:SF5">
    <property type="entry name" value="RIGHT ORIGIN-BINDING PROTEIN"/>
    <property type="match status" value="1"/>
</dbReference>
<feature type="domain" description="HTH araC/xylS-type" evidence="4">
    <location>
        <begin position="10"/>
        <end position="108"/>
    </location>
</feature>
<dbReference type="AlphaFoldDB" id="A0A926DP91"/>
<dbReference type="InterPro" id="IPR018062">
    <property type="entry name" value="HTH_AraC-typ_CS"/>
</dbReference>
<dbReference type="PROSITE" id="PS01124">
    <property type="entry name" value="HTH_ARAC_FAMILY_2"/>
    <property type="match status" value="1"/>
</dbReference>
<evidence type="ECO:0000256" key="1">
    <source>
        <dbReference type="ARBA" id="ARBA00023015"/>
    </source>
</evidence>
<reference evidence="5" key="1">
    <citation type="submission" date="2020-08" db="EMBL/GenBank/DDBJ databases">
        <title>Genome public.</title>
        <authorList>
            <person name="Liu C."/>
            <person name="Sun Q."/>
        </authorList>
    </citation>
    <scope>NUCLEOTIDE SEQUENCE</scope>
    <source>
        <strain evidence="5">H8</strain>
    </source>
</reference>
<evidence type="ECO:0000256" key="2">
    <source>
        <dbReference type="ARBA" id="ARBA00023125"/>
    </source>
</evidence>
<dbReference type="Gene3D" id="3.20.80.10">
    <property type="entry name" value="Regulatory factor, effector binding domain"/>
    <property type="match status" value="1"/>
</dbReference>
<evidence type="ECO:0000259" key="4">
    <source>
        <dbReference type="PROSITE" id="PS01124"/>
    </source>
</evidence>
<comment type="caution">
    <text evidence="5">The sequence shown here is derived from an EMBL/GenBank/DDBJ whole genome shotgun (WGS) entry which is preliminary data.</text>
</comment>
<dbReference type="RefSeq" id="WP_249313518.1">
    <property type="nucleotide sequence ID" value="NZ_JACRSU010000004.1"/>
</dbReference>
<proteinExistence type="predicted"/>
<dbReference type="InterPro" id="IPR018060">
    <property type="entry name" value="HTH_AraC"/>
</dbReference>
<dbReference type="Proteomes" id="UP000611762">
    <property type="component" value="Unassembled WGS sequence"/>
</dbReference>
<dbReference type="GO" id="GO:0003700">
    <property type="term" value="F:DNA-binding transcription factor activity"/>
    <property type="evidence" value="ECO:0007669"/>
    <property type="project" value="InterPro"/>
</dbReference>
<dbReference type="Pfam" id="PF12833">
    <property type="entry name" value="HTH_18"/>
    <property type="match status" value="1"/>
</dbReference>
<dbReference type="PANTHER" id="PTHR47504">
    <property type="entry name" value="RIGHT ORIGIN-BINDING PROTEIN"/>
    <property type="match status" value="1"/>
</dbReference>
<gene>
    <name evidence="5" type="ORF">H8698_10960</name>
</gene>
<dbReference type="SMART" id="SM00871">
    <property type="entry name" value="AraC_E_bind"/>
    <property type="match status" value="1"/>
</dbReference>
<evidence type="ECO:0000256" key="3">
    <source>
        <dbReference type="ARBA" id="ARBA00023163"/>
    </source>
</evidence>
<dbReference type="InterPro" id="IPR029442">
    <property type="entry name" value="GyrI-like"/>
</dbReference>
<dbReference type="Pfam" id="PF06445">
    <property type="entry name" value="GyrI-like"/>
    <property type="match status" value="1"/>
</dbReference>
<accession>A0A926DP91</accession>
<protein>
    <submittedName>
        <fullName evidence="5">AraC family transcriptional regulator</fullName>
    </submittedName>
</protein>
<keyword evidence="3" id="KW-0804">Transcription</keyword>
<dbReference type="InterPro" id="IPR009057">
    <property type="entry name" value="Homeodomain-like_sf"/>
</dbReference>
<dbReference type="InterPro" id="IPR011256">
    <property type="entry name" value="Reg_factor_effector_dom_sf"/>
</dbReference>
<keyword evidence="6" id="KW-1185">Reference proteome</keyword>
<dbReference type="SUPFAM" id="SSF46689">
    <property type="entry name" value="Homeodomain-like"/>
    <property type="match status" value="2"/>
</dbReference>
<evidence type="ECO:0000313" key="5">
    <source>
        <dbReference type="EMBL" id="MBC8541496.1"/>
    </source>
</evidence>
<dbReference type="InterPro" id="IPR050959">
    <property type="entry name" value="MarA-like"/>
</dbReference>
<dbReference type="GO" id="GO:0043565">
    <property type="term" value="F:sequence-specific DNA binding"/>
    <property type="evidence" value="ECO:0007669"/>
    <property type="project" value="InterPro"/>
</dbReference>
<evidence type="ECO:0000313" key="6">
    <source>
        <dbReference type="Proteomes" id="UP000611762"/>
    </source>
</evidence>